<reference evidence="2" key="1">
    <citation type="submission" date="2021-01" db="EMBL/GenBank/DDBJ databases">
        <authorList>
            <person name="Corre E."/>
            <person name="Pelletier E."/>
            <person name="Niang G."/>
            <person name="Scheremetjew M."/>
            <person name="Finn R."/>
            <person name="Kale V."/>
            <person name="Holt S."/>
            <person name="Cochrane G."/>
            <person name="Meng A."/>
            <person name="Brown T."/>
            <person name="Cohen L."/>
        </authorList>
    </citation>
    <scope>NUCLEOTIDE SEQUENCE</scope>
    <source>
        <strain evidence="2">Isolate 1302-5</strain>
    </source>
</reference>
<proteinExistence type="predicted"/>
<accession>A0A7S4JX70</accession>
<name>A0A7S4JX70_9STRA</name>
<feature type="compositionally biased region" description="Basic and acidic residues" evidence="1">
    <location>
        <begin position="1"/>
        <end position="19"/>
    </location>
</feature>
<feature type="region of interest" description="Disordered" evidence="1">
    <location>
        <begin position="1"/>
        <end position="23"/>
    </location>
</feature>
<dbReference type="EMBL" id="HBKQ01051505">
    <property type="protein sequence ID" value="CAE2277164.1"/>
    <property type="molecule type" value="Transcribed_RNA"/>
</dbReference>
<evidence type="ECO:0000256" key="1">
    <source>
        <dbReference type="SAM" id="MobiDB-lite"/>
    </source>
</evidence>
<dbReference type="AlphaFoldDB" id="A0A7S4JX70"/>
<evidence type="ECO:0000313" key="2">
    <source>
        <dbReference type="EMBL" id="CAE2277164.1"/>
    </source>
</evidence>
<organism evidence="2">
    <name type="scientific">Odontella aurita</name>
    <dbReference type="NCBI Taxonomy" id="265563"/>
    <lineage>
        <taxon>Eukaryota</taxon>
        <taxon>Sar</taxon>
        <taxon>Stramenopiles</taxon>
        <taxon>Ochrophyta</taxon>
        <taxon>Bacillariophyta</taxon>
        <taxon>Mediophyceae</taxon>
        <taxon>Biddulphiophycidae</taxon>
        <taxon>Eupodiscales</taxon>
        <taxon>Odontellaceae</taxon>
        <taxon>Odontella</taxon>
    </lineage>
</organism>
<sequence>MIEDHNREREGNGKSERGKGQVKKRMTLAELIRCTEQEQRAADCGMADDGDCVAKENKEEQSEYEEDDGWDVVDMVVWQLAQMAGAVLRTADECAAPAARMGGAETTEAVVDTMYLF</sequence>
<protein>
    <submittedName>
        <fullName evidence="2">Uncharacterized protein</fullName>
    </submittedName>
</protein>
<gene>
    <name evidence="2" type="ORF">OAUR00152_LOCUS35538</name>
</gene>